<dbReference type="Pfam" id="PF08447">
    <property type="entry name" value="PAS_3"/>
    <property type="match status" value="1"/>
</dbReference>
<sequence length="695" mass="79040">MYGGSNKVANEAKLARENTVLKAIRSVNKLIVREQEPEVLLQKACDLLVATGGYDHTWIFFTEGEQCCSHVYQSQSGSEYGKLSNVIFSEENCFCLQESSKHDGALFLEKRSETCSQCPVIKFLPEGVAISAKISFQTKVFGVLTVYLKALLVTQEMEFELISDIASDLGKAFYDIEKRKKDIADLQDSLETVGQKERFLQDVYNAIQDGISILDTNLNIISVNSVVEERQAHNWPVIGRKCYEAYQNSESPCPKCPSLRTLETGLPQKELIFVPEITRSGSKEMSWIELSTFPLRDDAGKLIGVIEYTKDVTEQKVAEEKYHESQTRLNLAVESAGVGLWDWYVQTGEVVLNDEWALMLGYTRDELLPHSIKTWENLTHPDDLKKATALLESHFSGQQPQYECALRMRHKEGRWIWVLDRGKVIEWDENHKPVRMAGTHVDINALKQAQLTLAESEANFRGFFETIDDLFVVASLDGRVLQTNYAYEAKLGYTQSELQQMKIVELHAEQDREQATRRLMEIIKGIQTFCDLSLCTKTGTLIPVETRIWMGTWNQEKVMFGISKDLSEQHAALELFEKIFEHNPSPMALTKLENSVFVNVNQSLCKLLECEKADVIGKTAVELNFFQDEEVFLDAKKQLRENGAISNMCLRLRTQNGTLRYGNFSGEIIKFQTGSFFLTTMLDITEQVEARLALH</sequence>
<dbReference type="EC" id="2.7.13.3" evidence="2"/>
<dbReference type="PROSITE" id="PS50113">
    <property type="entry name" value="PAC"/>
    <property type="match status" value="2"/>
</dbReference>
<evidence type="ECO:0000256" key="2">
    <source>
        <dbReference type="ARBA" id="ARBA00012438"/>
    </source>
</evidence>
<dbReference type="InterPro" id="IPR013655">
    <property type="entry name" value="PAS_fold_3"/>
</dbReference>
<keyword evidence="4" id="KW-0808">Transferase</keyword>
<feature type="domain" description="PAC" evidence="7">
    <location>
        <begin position="402"/>
        <end position="455"/>
    </location>
</feature>
<protein>
    <recommendedName>
        <fullName evidence="2">histidine kinase</fullName>
        <ecNumber evidence="2">2.7.13.3</ecNumber>
    </recommendedName>
</protein>
<gene>
    <name evidence="8" type="ordered locus">Ctha_0491</name>
</gene>
<dbReference type="KEGG" id="cts:Ctha_0491"/>
<evidence type="ECO:0000313" key="9">
    <source>
        <dbReference type="Proteomes" id="UP000001208"/>
    </source>
</evidence>
<dbReference type="OrthoDB" id="9808408at2"/>
<evidence type="ECO:0000259" key="6">
    <source>
        <dbReference type="PROSITE" id="PS50112"/>
    </source>
</evidence>
<dbReference type="CDD" id="cd00130">
    <property type="entry name" value="PAS"/>
    <property type="match status" value="3"/>
</dbReference>
<dbReference type="AlphaFoldDB" id="B3QUQ6"/>
<dbReference type="SMART" id="SM00091">
    <property type="entry name" value="PAS"/>
    <property type="match status" value="4"/>
</dbReference>
<keyword evidence="3" id="KW-0597">Phosphoprotein</keyword>
<feature type="domain" description="PAC" evidence="7">
    <location>
        <begin position="267"/>
        <end position="324"/>
    </location>
</feature>
<evidence type="ECO:0000259" key="7">
    <source>
        <dbReference type="PROSITE" id="PS50113"/>
    </source>
</evidence>
<dbReference type="InterPro" id="IPR000014">
    <property type="entry name" value="PAS"/>
</dbReference>
<accession>B3QUQ6</accession>
<evidence type="ECO:0000256" key="3">
    <source>
        <dbReference type="ARBA" id="ARBA00022553"/>
    </source>
</evidence>
<dbReference type="InterPro" id="IPR013656">
    <property type="entry name" value="PAS_4"/>
</dbReference>
<dbReference type="GO" id="GO:0004673">
    <property type="term" value="F:protein histidine kinase activity"/>
    <property type="evidence" value="ECO:0007669"/>
    <property type="project" value="UniProtKB-EC"/>
</dbReference>
<dbReference type="SUPFAM" id="SSF55785">
    <property type="entry name" value="PYP-like sensor domain (PAS domain)"/>
    <property type="match status" value="4"/>
</dbReference>
<dbReference type="Pfam" id="PF13426">
    <property type="entry name" value="PAS_9"/>
    <property type="match status" value="1"/>
</dbReference>
<keyword evidence="5" id="KW-0418">Kinase</keyword>
<dbReference type="Proteomes" id="UP000001208">
    <property type="component" value="Chromosome"/>
</dbReference>
<comment type="catalytic activity">
    <reaction evidence="1">
        <text>ATP + protein L-histidine = ADP + protein N-phospho-L-histidine.</text>
        <dbReference type="EC" id="2.7.13.3"/>
    </reaction>
</comment>
<dbReference type="Gene3D" id="3.30.450.40">
    <property type="match status" value="1"/>
</dbReference>
<evidence type="ECO:0000256" key="5">
    <source>
        <dbReference type="ARBA" id="ARBA00022777"/>
    </source>
</evidence>
<dbReference type="InterPro" id="IPR052162">
    <property type="entry name" value="Sensor_kinase/Photoreceptor"/>
</dbReference>
<dbReference type="STRING" id="517418.Ctha_0491"/>
<dbReference type="HOGENOM" id="CLU_396244_0_0_10"/>
<dbReference type="SMART" id="SM00086">
    <property type="entry name" value="PAC"/>
    <property type="match status" value="4"/>
</dbReference>
<dbReference type="Gene3D" id="3.30.450.20">
    <property type="entry name" value="PAS domain"/>
    <property type="match status" value="4"/>
</dbReference>
<dbReference type="InterPro" id="IPR035965">
    <property type="entry name" value="PAS-like_dom_sf"/>
</dbReference>
<name>B3QUQ6_CHLT3</name>
<dbReference type="RefSeq" id="WP_012499046.1">
    <property type="nucleotide sequence ID" value="NC_011026.1"/>
</dbReference>
<dbReference type="InterPro" id="IPR029016">
    <property type="entry name" value="GAF-like_dom_sf"/>
</dbReference>
<feature type="domain" description="PAS" evidence="6">
    <location>
        <begin position="456"/>
        <end position="526"/>
    </location>
</feature>
<dbReference type="Pfam" id="PF00989">
    <property type="entry name" value="PAS"/>
    <property type="match status" value="1"/>
</dbReference>
<dbReference type="PANTHER" id="PTHR43304:SF1">
    <property type="entry name" value="PAC DOMAIN-CONTAINING PROTEIN"/>
    <property type="match status" value="1"/>
</dbReference>
<dbReference type="Pfam" id="PF08448">
    <property type="entry name" value="PAS_4"/>
    <property type="match status" value="1"/>
</dbReference>
<keyword evidence="9" id="KW-1185">Reference proteome</keyword>
<dbReference type="PROSITE" id="PS50112">
    <property type="entry name" value="PAS"/>
    <property type="match status" value="2"/>
</dbReference>
<evidence type="ECO:0000256" key="1">
    <source>
        <dbReference type="ARBA" id="ARBA00000085"/>
    </source>
</evidence>
<dbReference type="EMBL" id="CP001100">
    <property type="protein sequence ID" value="ACF12962.1"/>
    <property type="molecule type" value="Genomic_DNA"/>
</dbReference>
<dbReference type="InterPro" id="IPR013767">
    <property type="entry name" value="PAS_fold"/>
</dbReference>
<dbReference type="PANTHER" id="PTHR43304">
    <property type="entry name" value="PHYTOCHROME-LIKE PROTEIN CPH1"/>
    <property type="match status" value="1"/>
</dbReference>
<organism evidence="8 9">
    <name type="scientific">Chloroherpeton thalassium (strain ATCC 35110 / GB-78)</name>
    <dbReference type="NCBI Taxonomy" id="517418"/>
    <lineage>
        <taxon>Bacteria</taxon>
        <taxon>Pseudomonadati</taxon>
        <taxon>Chlorobiota</taxon>
        <taxon>Chlorobiia</taxon>
        <taxon>Chlorobiales</taxon>
        <taxon>Chloroherpetonaceae</taxon>
        <taxon>Chloroherpeton</taxon>
    </lineage>
</organism>
<evidence type="ECO:0000256" key="4">
    <source>
        <dbReference type="ARBA" id="ARBA00022679"/>
    </source>
</evidence>
<dbReference type="InterPro" id="IPR000700">
    <property type="entry name" value="PAS-assoc_C"/>
</dbReference>
<feature type="domain" description="PAS" evidence="6">
    <location>
        <begin position="325"/>
        <end position="398"/>
    </location>
</feature>
<dbReference type="eggNOG" id="COG2202">
    <property type="taxonomic scope" value="Bacteria"/>
</dbReference>
<evidence type="ECO:0000313" key="8">
    <source>
        <dbReference type="EMBL" id="ACF12962.1"/>
    </source>
</evidence>
<reference evidence="8 9" key="1">
    <citation type="submission" date="2008-06" db="EMBL/GenBank/DDBJ databases">
        <title>Complete sequence of Chloroherpeton thalassium ATCC 35110.</title>
        <authorList>
            <consortium name="US DOE Joint Genome Institute"/>
            <person name="Lucas S."/>
            <person name="Copeland A."/>
            <person name="Lapidus A."/>
            <person name="Glavina del Rio T."/>
            <person name="Dalin E."/>
            <person name="Tice H."/>
            <person name="Bruce D."/>
            <person name="Goodwin L."/>
            <person name="Pitluck S."/>
            <person name="Schmutz J."/>
            <person name="Larimer F."/>
            <person name="Land M."/>
            <person name="Hauser L."/>
            <person name="Kyrpides N."/>
            <person name="Mikhailova N."/>
            <person name="Liu Z."/>
            <person name="Li T."/>
            <person name="Zhao F."/>
            <person name="Overmann J."/>
            <person name="Bryant D.A."/>
            <person name="Richardson P."/>
        </authorList>
    </citation>
    <scope>NUCLEOTIDE SEQUENCE [LARGE SCALE GENOMIC DNA]</scope>
    <source>
        <strain evidence="9">ATCC 35110 / GB-78</strain>
    </source>
</reference>
<dbReference type="NCBIfam" id="TIGR00229">
    <property type="entry name" value="sensory_box"/>
    <property type="match status" value="3"/>
</dbReference>
<dbReference type="eggNOG" id="COG2203">
    <property type="taxonomic scope" value="Bacteria"/>
</dbReference>
<proteinExistence type="predicted"/>
<dbReference type="InterPro" id="IPR001610">
    <property type="entry name" value="PAC"/>
</dbReference>
<dbReference type="GO" id="GO:0006355">
    <property type="term" value="P:regulation of DNA-templated transcription"/>
    <property type="evidence" value="ECO:0007669"/>
    <property type="project" value="InterPro"/>
</dbReference>